<dbReference type="Proteomes" id="UP001242368">
    <property type="component" value="Unassembled WGS sequence"/>
</dbReference>
<feature type="signal peptide" evidence="1">
    <location>
        <begin position="1"/>
        <end position="20"/>
    </location>
</feature>
<protein>
    <submittedName>
        <fullName evidence="2">Molecular chaperone</fullName>
    </submittedName>
</protein>
<sequence>MKNQFFFFFVLFACWSSLQAQTGISVSPPRLYFELNPGQSGTDKLVITNVSQSNTLDLAVSLGDWEYNQMGENMMYPAETLDTSCASWVNVKKEDSYFSLKPGEKKEIEVTVTTPNLLKSTVPVHTSMLYVTQMNPIDDVDSKGANMKVSVRSGIKLFHRTTDPRIKKIEIQNMVFNKQSKKIELYFENNGNVWTDGTIYLDLLNTKTGKKQSLNHMVFYSMPGNKREVIIDLPDDLQTGKYVGTVLIDHGDENSIEVAELSFDYE</sequence>
<feature type="chain" id="PRO_5046548869" evidence="1">
    <location>
        <begin position="21"/>
        <end position="266"/>
    </location>
</feature>
<dbReference type="RefSeq" id="WP_290364304.1">
    <property type="nucleotide sequence ID" value="NZ_JAUFQU010000001.1"/>
</dbReference>
<keyword evidence="1" id="KW-0732">Signal</keyword>
<evidence type="ECO:0000256" key="1">
    <source>
        <dbReference type="SAM" id="SignalP"/>
    </source>
</evidence>
<dbReference type="EMBL" id="JAUFQU010000001">
    <property type="protein sequence ID" value="MDN3708438.1"/>
    <property type="molecule type" value="Genomic_DNA"/>
</dbReference>
<organism evidence="2 3">
    <name type="scientific">Paenimyroides ceti</name>
    <dbReference type="NCBI Taxonomy" id="395087"/>
    <lineage>
        <taxon>Bacteria</taxon>
        <taxon>Pseudomonadati</taxon>
        <taxon>Bacteroidota</taxon>
        <taxon>Flavobacteriia</taxon>
        <taxon>Flavobacteriales</taxon>
        <taxon>Flavobacteriaceae</taxon>
        <taxon>Paenimyroides</taxon>
    </lineage>
</organism>
<evidence type="ECO:0000313" key="2">
    <source>
        <dbReference type="EMBL" id="MDN3708438.1"/>
    </source>
</evidence>
<proteinExistence type="predicted"/>
<reference evidence="3" key="1">
    <citation type="journal article" date="2019" name="Int. J. Syst. Evol. Microbiol.">
        <title>The Global Catalogue of Microorganisms (GCM) 10K type strain sequencing project: providing services to taxonomists for standard genome sequencing and annotation.</title>
        <authorList>
            <consortium name="The Broad Institute Genomics Platform"/>
            <consortium name="The Broad Institute Genome Sequencing Center for Infectious Disease"/>
            <person name="Wu L."/>
            <person name="Ma J."/>
        </authorList>
    </citation>
    <scope>NUCLEOTIDE SEQUENCE [LARGE SCALE GENOMIC DNA]</scope>
    <source>
        <strain evidence="3">CECT 7184</strain>
    </source>
</reference>
<keyword evidence="3" id="KW-1185">Reference proteome</keyword>
<gene>
    <name evidence="2" type="ORF">QW060_15155</name>
</gene>
<comment type="caution">
    <text evidence="2">The sequence shown here is derived from an EMBL/GenBank/DDBJ whole genome shotgun (WGS) entry which is preliminary data.</text>
</comment>
<accession>A0ABT8CVA5</accession>
<evidence type="ECO:0000313" key="3">
    <source>
        <dbReference type="Proteomes" id="UP001242368"/>
    </source>
</evidence>
<name>A0ABT8CVA5_9FLAO</name>